<dbReference type="InterPro" id="IPR000524">
    <property type="entry name" value="Tscrpt_reg_HTH_GntR"/>
</dbReference>
<dbReference type="CDD" id="cd07377">
    <property type="entry name" value="WHTH_GntR"/>
    <property type="match status" value="1"/>
</dbReference>
<keyword evidence="2" id="KW-0238">DNA-binding</keyword>
<evidence type="ECO:0000256" key="1">
    <source>
        <dbReference type="ARBA" id="ARBA00023015"/>
    </source>
</evidence>
<evidence type="ECO:0000256" key="2">
    <source>
        <dbReference type="ARBA" id="ARBA00023125"/>
    </source>
</evidence>
<proteinExistence type="predicted"/>
<feature type="domain" description="HTH gntR-type" evidence="4">
    <location>
        <begin position="17"/>
        <end position="85"/>
    </location>
</feature>
<dbReference type="PROSITE" id="PS50949">
    <property type="entry name" value="HTH_GNTR"/>
    <property type="match status" value="1"/>
</dbReference>
<dbReference type="STRING" id="658167.SAMN04488135_10864"/>
<dbReference type="Gene3D" id="1.20.120.530">
    <property type="entry name" value="GntR ligand-binding domain-like"/>
    <property type="match status" value="1"/>
</dbReference>
<dbReference type="AlphaFoldDB" id="A0A1M5Y699"/>
<dbReference type="RefSeq" id="WP_073104301.1">
    <property type="nucleotide sequence ID" value="NZ_FQXE01000008.1"/>
</dbReference>
<evidence type="ECO:0000259" key="4">
    <source>
        <dbReference type="PROSITE" id="PS50949"/>
    </source>
</evidence>
<dbReference type="PANTHER" id="PTHR43537:SF44">
    <property type="entry name" value="GNTR FAMILY REGULATORY PROTEIN"/>
    <property type="match status" value="1"/>
</dbReference>
<dbReference type="EMBL" id="FQXE01000008">
    <property type="protein sequence ID" value="SHI07013.1"/>
    <property type="molecule type" value="Genomic_DNA"/>
</dbReference>
<dbReference type="Proteomes" id="UP000184226">
    <property type="component" value="Unassembled WGS sequence"/>
</dbReference>
<dbReference type="InterPro" id="IPR036390">
    <property type="entry name" value="WH_DNA-bd_sf"/>
</dbReference>
<dbReference type="InterPro" id="IPR011711">
    <property type="entry name" value="GntR_C"/>
</dbReference>
<dbReference type="Pfam" id="PF07729">
    <property type="entry name" value="FCD"/>
    <property type="match status" value="1"/>
</dbReference>
<dbReference type="GO" id="GO:0003677">
    <property type="term" value="F:DNA binding"/>
    <property type="evidence" value="ECO:0007669"/>
    <property type="project" value="UniProtKB-KW"/>
</dbReference>
<keyword evidence="1" id="KW-0805">Transcription regulation</keyword>
<dbReference type="GO" id="GO:0003700">
    <property type="term" value="F:DNA-binding transcription factor activity"/>
    <property type="evidence" value="ECO:0007669"/>
    <property type="project" value="InterPro"/>
</dbReference>
<dbReference type="SMART" id="SM00895">
    <property type="entry name" value="FCD"/>
    <property type="match status" value="1"/>
</dbReference>
<dbReference type="SUPFAM" id="SSF48008">
    <property type="entry name" value="GntR ligand-binding domain-like"/>
    <property type="match status" value="1"/>
</dbReference>
<dbReference type="PRINTS" id="PR00035">
    <property type="entry name" value="HTHGNTR"/>
</dbReference>
<protein>
    <submittedName>
        <fullName evidence="5">Transcriptional regulator, GntR family</fullName>
    </submittedName>
</protein>
<evidence type="ECO:0000313" key="5">
    <source>
        <dbReference type="EMBL" id="SHI07013.1"/>
    </source>
</evidence>
<name>A0A1M5Y699_9BURK</name>
<gene>
    <name evidence="5" type="ORF">SAMN04488135_10864</name>
</gene>
<keyword evidence="3" id="KW-0804">Transcription</keyword>
<dbReference type="Pfam" id="PF00392">
    <property type="entry name" value="GntR"/>
    <property type="match status" value="1"/>
</dbReference>
<keyword evidence="6" id="KW-1185">Reference proteome</keyword>
<dbReference type="InterPro" id="IPR008920">
    <property type="entry name" value="TF_FadR/GntR_C"/>
</dbReference>
<sequence length="276" mass="29698">MAPPRSSAQAGKPAADMTLADRVTQVLARQIRGGAYPVNARLPTEKFMTQEYGVSRTVVREAISRLKSEGLVETRQGSGTVVLDPKSSEAFRLGLPDGNPARGVLRIIELRRGIEAEMAALAAERRSDAQMAQINRALQAIDRAVRDGGDGVAEDLAFHIAISRATGNPHYTELLGLLTRALQDAIRVTRGNEARRADLADEVRAEHEAIRAAIQAGDVQAARTAAFLHMQNTARRIESVDPGYWSGASGEAANRLARANLGAVLREQPAKSPKKP</sequence>
<organism evidence="5 6">
    <name type="scientific">Pollutimonas bauzanensis</name>
    <dbReference type="NCBI Taxonomy" id="658167"/>
    <lineage>
        <taxon>Bacteria</taxon>
        <taxon>Pseudomonadati</taxon>
        <taxon>Pseudomonadota</taxon>
        <taxon>Betaproteobacteria</taxon>
        <taxon>Burkholderiales</taxon>
        <taxon>Alcaligenaceae</taxon>
        <taxon>Pollutimonas</taxon>
    </lineage>
</organism>
<dbReference type="PANTHER" id="PTHR43537">
    <property type="entry name" value="TRANSCRIPTIONAL REGULATOR, GNTR FAMILY"/>
    <property type="match status" value="1"/>
</dbReference>
<dbReference type="OrthoDB" id="1040417at2"/>
<evidence type="ECO:0000256" key="3">
    <source>
        <dbReference type="ARBA" id="ARBA00023163"/>
    </source>
</evidence>
<dbReference type="SMART" id="SM00345">
    <property type="entry name" value="HTH_GNTR"/>
    <property type="match status" value="1"/>
</dbReference>
<evidence type="ECO:0000313" key="6">
    <source>
        <dbReference type="Proteomes" id="UP000184226"/>
    </source>
</evidence>
<dbReference type="SUPFAM" id="SSF46785">
    <property type="entry name" value="Winged helix' DNA-binding domain"/>
    <property type="match status" value="1"/>
</dbReference>
<dbReference type="InterPro" id="IPR036388">
    <property type="entry name" value="WH-like_DNA-bd_sf"/>
</dbReference>
<accession>A0A1M5Y699</accession>
<reference evidence="5 6" key="1">
    <citation type="submission" date="2016-11" db="EMBL/GenBank/DDBJ databases">
        <authorList>
            <person name="Jaros S."/>
            <person name="Januszkiewicz K."/>
            <person name="Wedrychowicz H."/>
        </authorList>
    </citation>
    <scope>NUCLEOTIDE SEQUENCE [LARGE SCALE GENOMIC DNA]</scope>
    <source>
        <strain evidence="5 6">CGMCC 1.10190</strain>
    </source>
</reference>
<dbReference type="Gene3D" id="1.10.10.10">
    <property type="entry name" value="Winged helix-like DNA-binding domain superfamily/Winged helix DNA-binding domain"/>
    <property type="match status" value="1"/>
</dbReference>